<accession>A0ABD3QSC9</accession>
<dbReference type="GO" id="GO:1902600">
    <property type="term" value="P:proton transmembrane transport"/>
    <property type="evidence" value="ECO:0007669"/>
    <property type="project" value="UniProtKB-UniRule"/>
</dbReference>
<dbReference type="PANTHER" id="PTHR11028">
    <property type="entry name" value="VACUOLAR ATP SYNTHASE SUBUNIT AC39"/>
    <property type="match status" value="1"/>
</dbReference>
<comment type="caution">
    <text evidence="6">The sequence shown here is derived from an EMBL/GenBank/DDBJ whole genome shotgun (WGS) entry which is preliminary data.</text>
</comment>
<protein>
    <recommendedName>
        <fullName evidence="5">V-type proton ATPase subunit</fullName>
    </recommendedName>
</protein>
<dbReference type="Pfam" id="PF01992">
    <property type="entry name" value="vATP-synt_AC39"/>
    <property type="match status" value="1"/>
</dbReference>
<dbReference type="SUPFAM" id="SSF103486">
    <property type="entry name" value="V-type ATP synthase subunit C"/>
    <property type="match status" value="1"/>
</dbReference>
<dbReference type="Gene3D" id="1.10.132.50">
    <property type="entry name" value="ATP synthase (C/AC39) subunit, domain 3"/>
    <property type="match status" value="1"/>
</dbReference>
<keyword evidence="7" id="KW-1185">Reference proteome</keyword>
<comment type="function">
    <text evidence="5">Subunit of the V0 complex of vacuolar(H+)-ATPase (V-ATPase), a multisubunit enzyme composed of a peripheral complex (V1) that hydrolyzes ATP and a membrane integral complex (V0) that translocates protons. V-ATPase is responsible for acidifying and maintaining the pH of intracellular compartments and in some cell types, is targeted to the plasma membrane, where it is responsible for acidifying the extracellular environment.</text>
</comment>
<gene>
    <name evidence="6" type="ORF">ACHAW5_009469</name>
</gene>
<dbReference type="InterPro" id="IPR036079">
    <property type="entry name" value="ATPase_csu/dsu_sf"/>
</dbReference>
<reference evidence="6 7" key="1">
    <citation type="submission" date="2024-10" db="EMBL/GenBank/DDBJ databases">
        <title>Updated reference genomes for cyclostephanoid diatoms.</title>
        <authorList>
            <person name="Roberts W.R."/>
            <person name="Alverson A.J."/>
        </authorList>
    </citation>
    <scope>NUCLEOTIDE SEQUENCE [LARGE SCALE GENOMIC DNA]</scope>
    <source>
        <strain evidence="6 7">AJA276-08</strain>
    </source>
</reference>
<evidence type="ECO:0000256" key="5">
    <source>
        <dbReference type="PIRNR" id="PIRNR018497"/>
    </source>
</evidence>
<evidence type="ECO:0000256" key="4">
    <source>
        <dbReference type="ARBA" id="ARBA00023065"/>
    </source>
</evidence>
<dbReference type="PIRSF" id="PIRSF018497">
    <property type="entry name" value="V-ATP_synth_D"/>
    <property type="match status" value="1"/>
</dbReference>
<proteinExistence type="inferred from homology"/>
<evidence type="ECO:0000313" key="6">
    <source>
        <dbReference type="EMBL" id="KAL3803059.1"/>
    </source>
</evidence>
<dbReference type="AlphaFoldDB" id="A0ABD3QSC9"/>
<evidence type="ECO:0000256" key="3">
    <source>
        <dbReference type="ARBA" id="ARBA00022781"/>
    </source>
</evidence>
<comment type="similarity">
    <text evidence="1 5">Belongs to the V-ATPase V0D/AC39 subunit family.</text>
</comment>
<organism evidence="6 7">
    <name type="scientific">Stephanodiscus triporus</name>
    <dbReference type="NCBI Taxonomy" id="2934178"/>
    <lineage>
        <taxon>Eukaryota</taxon>
        <taxon>Sar</taxon>
        <taxon>Stramenopiles</taxon>
        <taxon>Ochrophyta</taxon>
        <taxon>Bacillariophyta</taxon>
        <taxon>Coscinodiscophyceae</taxon>
        <taxon>Thalassiosirophycidae</taxon>
        <taxon>Stephanodiscales</taxon>
        <taxon>Stephanodiscaceae</taxon>
        <taxon>Stephanodiscus</taxon>
    </lineage>
</organism>
<keyword evidence="2 5" id="KW-0813">Transport</keyword>
<sequence length="392" mass="43936">MATPAPKSTPGNMANFNILHGFPEALVRGMRSSFLADADYHHLTQCETLDDVRLNLSETDYGDALADMNTLIPTGLQKAAVEKLVVEFQYLRTQAVEPLSTFLDFITYEYMIENVMLLLKGTLSGRDINELIAQCHPLGMFKESTMRSIPTFESSPRGYQDLYQTVLVDTPVGPYFSLFLQESAGRGEVSNVLEEVEIEIIKSSLIKYWIEDFGTFVDSLGGATAEIMGDLLKVRADTNAINITLNSFGTPLNEPAMRASDRKRLYPALGHLYPAGTSMLGDVSDEDELGRVLDLFPQYSSIWNVHAAGGSDGKSIDDAFYERDVMQLELAFEGQMHYGAFYAYVKLKEQEIRNLVWISECILQQQKEEIHKFVPVFSFNAPWRAGSKKQGR</sequence>
<evidence type="ECO:0000313" key="7">
    <source>
        <dbReference type="Proteomes" id="UP001530315"/>
    </source>
</evidence>
<dbReference type="EMBL" id="JALLAZ020000124">
    <property type="protein sequence ID" value="KAL3803059.1"/>
    <property type="molecule type" value="Genomic_DNA"/>
</dbReference>
<dbReference type="InterPro" id="IPR035067">
    <property type="entry name" value="V-type_ATPase_csu/dsu"/>
</dbReference>
<evidence type="ECO:0000256" key="1">
    <source>
        <dbReference type="ARBA" id="ARBA00006709"/>
    </source>
</evidence>
<comment type="subunit">
    <text evidence="5">V-ATPase is a heteromultimeric enzyme made up of two complexes: the ATP-hydrolytic V1 complex and the proton translocation V0 complex.</text>
</comment>
<dbReference type="InterPro" id="IPR044911">
    <property type="entry name" value="V-type_ATPase_csu/dsu_dom_3"/>
</dbReference>
<dbReference type="InterPro" id="IPR016727">
    <property type="entry name" value="ATPase_V0-cplx_dsu"/>
</dbReference>
<name>A0ABD3QSC9_9STRA</name>
<dbReference type="Gene3D" id="1.20.1690.10">
    <property type="entry name" value="V-type ATP synthase subunit C domain"/>
    <property type="match status" value="2"/>
</dbReference>
<evidence type="ECO:0000256" key="2">
    <source>
        <dbReference type="ARBA" id="ARBA00022448"/>
    </source>
</evidence>
<dbReference type="Proteomes" id="UP001530315">
    <property type="component" value="Unassembled WGS sequence"/>
</dbReference>
<dbReference type="InterPro" id="IPR002843">
    <property type="entry name" value="ATPase_V0-cplx_csu/dsu"/>
</dbReference>
<keyword evidence="4 5" id="KW-0406">Ion transport</keyword>
<keyword evidence="3 5" id="KW-0375">Hydrogen ion transport</keyword>